<evidence type="ECO:0000313" key="1">
    <source>
        <dbReference type="Proteomes" id="UP000887566"/>
    </source>
</evidence>
<sequence length="259" mass="29566">MRRACLPSGEEWQRIVQRTHRWHIRSADQMGAPVVDEPGRCLCGMRQAATSDGSTALGRHCASVQRRRRVSTLLTRGGVGRALLSRTRPVEHRRLRQRHSTPASPLGRRPVRRLTPICAVKIYDRISNCDPSPAFPIMSFELSNSRDDRRRPIPPIVMLRWSVVMMNYGLHLVFVLEHDENDDRLLRRVDDDERAARRRRWRVTTLSGTNTSSKRPASFAYLFNDDAGVAGAPTCESCESQETGVHHHRRQHTTFCASL</sequence>
<dbReference type="AlphaFoldDB" id="A0A914X227"/>
<protein>
    <submittedName>
        <fullName evidence="2">Uncharacterized protein</fullName>
    </submittedName>
</protein>
<reference evidence="2" key="1">
    <citation type="submission" date="2022-11" db="UniProtKB">
        <authorList>
            <consortium name="WormBaseParasite"/>
        </authorList>
    </citation>
    <scope>IDENTIFICATION</scope>
</reference>
<name>A0A914X227_9BILA</name>
<dbReference type="Proteomes" id="UP000887566">
    <property type="component" value="Unplaced"/>
</dbReference>
<evidence type="ECO:0000313" key="2">
    <source>
        <dbReference type="WBParaSite" id="PSAMB.scaffold56size92332.g1255.t1"/>
    </source>
</evidence>
<proteinExistence type="predicted"/>
<organism evidence="1 2">
    <name type="scientific">Plectus sambesii</name>
    <dbReference type="NCBI Taxonomy" id="2011161"/>
    <lineage>
        <taxon>Eukaryota</taxon>
        <taxon>Metazoa</taxon>
        <taxon>Ecdysozoa</taxon>
        <taxon>Nematoda</taxon>
        <taxon>Chromadorea</taxon>
        <taxon>Plectida</taxon>
        <taxon>Plectina</taxon>
        <taxon>Plectoidea</taxon>
        <taxon>Plectidae</taxon>
        <taxon>Plectus</taxon>
    </lineage>
</organism>
<keyword evidence="1" id="KW-1185">Reference proteome</keyword>
<accession>A0A914X227</accession>
<dbReference type="WBParaSite" id="PSAMB.scaffold56size92332.g1255.t1">
    <property type="protein sequence ID" value="PSAMB.scaffold56size92332.g1255.t1"/>
    <property type="gene ID" value="PSAMB.scaffold56size92332.g1255"/>
</dbReference>